<dbReference type="PANTHER" id="PTHR45953:SF1">
    <property type="entry name" value="IDURONATE 2-SULFATASE"/>
    <property type="match status" value="1"/>
</dbReference>
<dbReference type="SUPFAM" id="SSF53649">
    <property type="entry name" value="Alkaline phosphatase-like"/>
    <property type="match status" value="1"/>
</dbReference>
<dbReference type="PANTHER" id="PTHR45953">
    <property type="entry name" value="IDURONATE 2-SULFATASE"/>
    <property type="match status" value="1"/>
</dbReference>
<dbReference type="Pfam" id="PF00884">
    <property type="entry name" value="Sulfatase"/>
    <property type="match status" value="1"/>
</dbReference>
<dbReference type="Proteomes" id="UP000192330">
    <property type="component" value="Unassembled WGS sequence"/>
</dbReference>
<name>A0A1W1YUS5_9RHOB</name>
<dbReference type="CDD" id="cd16037">
    <property type="entry name" value="sulfatase_like"/>
    <property type="match status" value="1"/>
</dbReference>
<dbReference type="Gene3D" id="3.40.720.10">
    <property type="entry name" value="Alkaline Phosphatase, subunit A"/>
    <property type="match status" value="1"/>
</dbReference>
<dbReference type="InterPro" id="IPR017850">
    <property type="entry name" value="Alkaline_phosphatase_core_sf"/>
</dbReference>
<evidence type="ECO:0000259" key="3">
    <source>
        <dbReference type="Pfam" id="PF00884"/>
    </source>
</evidence>
<gene>
    <name evidence="4" type="ORF">SAMN06295998_10116</name>
</gene>
<evidence type="ECO:0000256" key="2">
    <source>
        <dbReference type="ARBA" id="ARBA00022801"/>
    </source>
</evidence>
<dbReference type="RefSeq" id="WP_143514449.1">
    <property type="nucleotide sequence ID" value="NZ_FWYD01000001.1"/>
</dbReference>
<organism evidence="4 5">
    <name type="scientific">Primorskyibacter flagellatus</name>
    <dbReference type="NCBI Taxonomy" id="1387277"/>
    <lineage>
        <taxon>Bacteria</taxon>
        <taxon>Pseudomonadati</taxon>
        <taxon>Pseudomonadota</taxon>
        <taxon>Alphaproteobacteria</taxon>
        <taxon>Rhodobacterales</taxon>
        <taxon>Roseobacteraceae</taxon>
        <taxon>Primorskyibacter</taxon>
    </lineage>
</organism>
<dbReference type="STRING" id="1387277.SAMN06295998_10116"/>
<protein>
    <submittedName>
        <fullName evidence="4">Choline-sulfatase</fullName>
    </submittedName>
</protein>
<keyword evidence="5" id="KW-1185">Reference proteome</keyword>
<keyword evidence="2" id="KW-0378">Hydrolase</keyword>
<keyword evidence="1" id="KW-0479">Metal-binding</keyword>
<dbReference type="InterPro" id="IPR000917">
    <property type="entry name" value="Sulfatase_N"/>
</dbReference>
<dbReference type="GO" id="GO:0005737">
    <property type="term" value="C:cytoplasm"/>
    <property type="evidence" value="ECO:0007669"/>
    <property type="project" value="TreeGrafter"/>
</dbReference>
<accession>A0A1W1YUS5</accession>
<evidence type="ECO:0000313" key="4">
    <source>
        <dbReference type="EMBL" id="SMC39886.1"/>
    </source>
</evidence>
<dbReference type="AlphaFoldDB" id="A0A1W1YUS5"/>
<dbReference type="GO" id="GO:0046872">
    <property type="term" value="F:metal ion binding"/>
    <property type="evidence" value="ECO:0007669"/>
    <property type="project" value="UniProtKB-KW"/>
</dbReference>
<sequence>MTGRNMATKLGSAASERPNILYIMSDQHSRRVAGCYGDPVARTPNLDRLAARGVRFDNAYSPSPICVPSRMSAFTGQYPYEQRCWTLQDHLGSDRPTWMHALGAAGYRPTLIGRMHSVGPDQMHGFCERLGGDAGPNWPGAPTQSLGPLAWAQGPGPTSLQRSGAGRSGYQTVDEETAALACDWLAAKGDEGVETRNPFCLMVGFLLPHCPFVADPKDYALFDGKVPPPSQPAPDPEHPWLARWRKDCGLEKTTVEDMARARTAYYALVMRMDRLIGQVLDALAKAGLDDNTLIVYCSDHGEQIGEHGHWWKNTFYEDSVAVPLILSWPGRVPEGAARGQVTNLMDIGATLIDAAGAPALPASHGRSLLRICKTPAPRWDNVTFSEYVTDATANWCGSEPTRQRMIRKGRYKLIFIDGYEPMLFDLETDPEEANDLAGVPELADIRSHLTAEVLEDWDPVKIAQEVRNREREKAILHEWASQTRPDQRHVRRLDPAESWLEPPVVK</sequence>
<reference evidence="4 5" key="1">
    <citation type="submission" date="2017-04" db="EMBL/GenBank/DDBJ databases">
        <authorList>
            <person name="Afonso C.L."/>
            <person name="Miller P.J."/>
            <person name="Scott M.A."/>
            <person name="Spackman E."/>
            <person name="Goraichik I."/>
            <person name="Dimitrov K.M."/>
            <person name="Suarez D.L."/>
            <person name="Swayne D.E."/>
        </authorList>
    </citation>
    <scope>NUCLEOTIDE SEQUENCE [LARGE SCALE GENOMIC DNA]</scope>
    <source>
        <strain evidence="4 5">CGMCC 1.12644</strain>
    </source>
</reference>
<evidence type="ECO:0000313" key="5">
    <source>
        <dbReference type="Proteomes" id="UP000192330"/>
    </source>
</evidence>
<feature type="domain" description="Sulfatase N-terminal" evidence="3">
    <location>
        <begin position="18"/>
        <end position="357"/>
    </location>
</feature>
<evidence type="ECO:0000256" key="1">
    <source>
        <dbReference type="ARBA" id="ARBA00022723"/>
    </source>
</evidence>
<dbReference type="OrthoDB" id="9795675at2"/>
<dbReference type="GO" id="GO:0008484">
    <property type="term" value="F:sulfuric ester hydrolase activity"/>
    <property type="evidence" value="ECO:0007669"/>
    <property type="project" value="TreeGrafter"/>
</dbReference>
<proteinExistence type="predicted"/>
<dbReference type="EMBL" id="FWYD01000001">
    <property type="protein sequence ID" value="SMC39886.1"/>
    <property type="molecule type" value="Genomic_DNA"/>
</dbReference>